<keyword evidence="1" id="KW-0378">Hydrolase</keyword>
<dbReference type="GO" id="GO:0004386">
    <property type="term" value="F:helicase activity"/>
    <property type="evidence" value="ECO:0007669"/>
    <property type="project" value="UniProtKB-KW"/>
</dbReference>
<dbReference type="PANTHER" id="PTHR45786">
    <property type="entry name" value="DNA BINDING PROTEIN-LIKE"/>
    <property type="match status" value="1"/>
</dbReference>
<proteinExistence type="predicted"/>
<keyword evidence="1" id="KW-0547">Nucleotide-binding</keyword>
<sequence>MIDEYNPYAKSYRKVRDYAENHGNNTEFSLRLIRNRSKDARMHNLPVADEVAALIVGDEANIEAGRDLIVCKSSGKLK</sequence>
<accession>A0A392Q8Q3</accession>
<reference evidence="1 2" key="1">
    <citation type="journal article" date="2018" name="Front. Plant Sci.">
        <title>Red Clover (Trifolium pratense) and Zigzag Clover (T. medium) - A Picture of Genomic Similarities and Differences.</title>
        <authorList>
            <person name="Dluhosova J."/>
            <person name="Istvanek J."/>
            <person name="Nedelnik J."/>
            <person name="Repkova J."/>
        </authorList>
    </citation>
    <scope>NUCLEOTIDE SEQUENCE [LARGE SCALE GENOMIC DNA]</scope>
    <source>
        <strain evidence="2">cv. 10/8</strain>
        <tissue evidence="1">Leaf</tissue>
    </source>
</reference>
<evidence type="ECO:0000313" key="1">
    <source>
        <dbReference type="EMBL" id="MCI20773.1"/>
    </source>
</evidence>
<name>A0A392Q8Q3_9FABA</name>
<dbReference type="AlphaFoldDB" id="A0A392Q8Q3"/>
<keyword evidence="1" id="KW-0067">ATP-binding</keyword>
<keyword evidence="2" id="KW-1185">Reference proteome</keyword>
<dbReference type="Proteomes" id="UP000265520">
    <property type="component" value="Unassembled WGS sequence"/>
</dbReference>
<protein>
    <submittedName>
        <fullName evidence="1">ATP-dependent DNA helicase PIF1</fullName>
    </submittedName>
</protein>
<feature type="non-terminal residue" evidence="1">
    <location>
        <position position="78"/>
    </location>
</feature>
<evidence type="ECO:0000313" key="2">
    <source>
        <dbReference type="Proteomes" id="UP000265520"/>
    </source>
</evidence>
<dbReference type="PANTHER" id="PTHR45786:SF74">
    <property type="entry name" value="ATP-DEPENDENT DNA HELICASE"/>
    <property type="match status" value="1"/>
</dbReference>
<dbReference type="EMBL" id="LXQA010121606">
    <property type="protein sequence ID" value="MCI20773.1"/>
    <property type="molecule type" value="Genomic_DNA"/>
</dbReference>
<keyword evidence="1" id="KW-0347">Helicase</keyword>
<organism evidence="1 2">
    <name type="scientific">Trifolium medium</name>
    <dbReference type="NCBI Taxonomy" id="97028"/>
    <lineage>
        <taxon>Eukaryota</taxon>
        <taxon>Viridiplantae</taxon>
        <taxon>Streptophyta</taxon>
        <taxon>Embryophyta</taxon>
        <taxon>Tracheophyta</taxon>
        <taxon>Spermatophyta</taxon>
        <taxon>Magnoliopsida</taxon>
        <taxon>eudicotyledons</taxon>
        <taxon>Gunneridae</taxon>
        <taxon>Pentapetalae</taxon>
        <taxon>rosids</taxon>
        <taxon>fabids</taxon>
        <taxon>Fabales</taxon>
        <taxon>Fabaceae</taxon>
        <taxon>Papilionoideae</taxon>
        <taxon>50 kb inversion clade</taxon>
        <taxon>NPAAA clade</taxon>
        <taxon>Hologalegina</taxon>
        <taxon>IRL clade</taxon>
        <taxon>Trifolieae</taxon>
        <taxon>Trifolium</taxon>
    </lineage>
</organism>
<comment type="caution">
    <text evidence="1">The sequence shown here is derived from an EMBL/GenBank/DDBJ whole genome shotgun (WGS) entry which is preliminary data.</text>
</comment>